<evidence type="ECO:0000313" key="3">
    <source>
        <dbReference type="Proteomes" id="UP001158049"/>
    </source>
</evidence>
<dbReference type="EMBL" id="FXUL01000009">
    <property type="protein sequence ID" value="SMP63547.1"/>
    <property type="molecule type" value="Genomic_DNA"/>
</dbReference>
<sequence>MKQLQRGMRYRLKTMQLRLRIQVRLMARHRKAQAAALSCETAPQAGSTQDPRRTEEWTAQPSTTLPLPTLRRRSSPDNTQ</sequence>
<keyword evidence="3" id="KW-1185">Reference proteome</keyword>
<dbReference type="Proteomes" id="UP001158049">
    <property type="component" value="Unassembled WGS sequence"/>
</dbReference>
<accession>A0ABY1QBP4</accession>
<feature type="compositionally biased region" description="Polar residues" evidence="1">
    <location>
        <begin position="57"/>
        <end position="66"/>
    </location>
</feature>
<organism evidence="2 3">
    <name type="scientific">Noviherbaspirillum suwonense</name>
    <dbReference type="NCBI Taxonomy" id="1224511"/>
    <lineage>
        <taxon>Bacteria</taxon>
        <taxon>Pseudomonadati</taxon>
        <taxon>Pseudomonadota</taxon>
        <taxon>Betaproteobacteria</taxon>
        <taxon>Burkholderiales</taxon>
        <taxon>Oxalobacteraceae</taxon>
        <taxon>Noviherbaspirillum</taxon>
    </lineage>
</organism>
<name>A0ABY1QBP4_9BURK</name>
<feature type="region of interest" description="Disordered" evidence="1">
    <location>
        <begin position="35"/>
        <end position="80"/>
    </location>
</feature>
<gene>
    <name evidence="2" type="ORF">SAMN06295970_10995</name>
</gene>
<protein>
    <submittedName>
        <fullName evidence="2">Uncharacterized protein</fullName>
    </submittedName>
</protein>
<proteinExistence type="predicted"/>
<evidence type="ECO:0000313" key="2">
    <source>
        <dbReference type="EMBL" id="SMP63547.1"/>
    </source>
</evidence>
<reference evidence="2 3" key="1">
    <citation type="submission" date="2017-05" db="EMBL/GenBank/DDBJ databases">
        <authorList>
            <person name="Varghese N."/>
            <person name="Submissions S."/>
        </authorList>
    </citation>
    <scope>NUCLEOTIDE SEQUENCE [LARGE SCALE GENOMIC DNA]</scope>
    <source>
        <strain evidence="2 3">DSM 26001</strain>
    </source>
</reference>
<comment type="caution">
    <text evidence="2">The sequence shown here is derived from an EMBL/GenBank/DDBJ whole genome shotgun (WGS) entry which is preliminary data.</text>
</comment>
<evidence type="ECO:0000256" key="1">
    <source>
        <dbReference type="SAM" id="MobiDB-lite"/>
    </source>
</evidence>